<dbReference type="InterPro" id="IPR029063">
    <property type="entry name" value="SAM-dependent_MTases_sf"/>
</dbReference>
<dbReference type="EMBL" id="MASI01000005">
    <property type="protein sequence ID" value="ODA66923.1"/>
    <property type="molecule type" value="Genomic_DNA"/>
</dbReference>
<gene>
    <name evidence="1" type="ORF">A7A08_02220</name>
</gene>
<dbReference type="AlphaFoldDB" id="A0A1E2RXH8"/>
<dbReference type="PIRSF" id="PIRSF011491">
    <property type="entry name" value="Mtase_YbcY_prd"/>
    <property type="match status" value="1"/>
</dbReference>
<dbReference type="InterPro" id="IPR016584">
    <property type="entry name" value="MeTrfase_VrtF"/>
</dbReference>
<evidence type="ECO:0000313" key="1">
    <source>
        <dbReference type="EMBL" id="ODA66923.1"/>
    </source>
</evidence>
<proteinExistence type="predicted"/>
<dbReference type="CDD" id="cd02440">
    <property type="entry name" value="AdoMet_MTases"/>
    <property type="match status" value="1"/>
</dbReference>
<organism evidence="1 2">
    <name type="scientific">Methyloligella halotolerans</name>
    <dbReference type="NCBI Taxonomy" id="1177755"/>
    <lineage>
        <taxon>Bacteria</taxon>
        <taxon>Pseudomonadati</taxon>
        <taxon>Pseudomonadota</taxon>
        <taxon>Alphaproteobacteria</taxon>
        <taxon>Hyphomicrobiales</taxon>
        <taxon>Hyphomicrobiaceae</taxon>
        <taxon>Methyloligella</taxon>
    </lineage>
</organism>
<dbReference type="SUPFAM" id="SSF53335">
    <property type="entry name" value="S-adenosyl-L-methionine-dependent methyltransferases"/>
    <property type="match status" value="1"/>
</dbReference>
<protein>
    <recommendedName>
        <fullName evidence="3">Methyltransferase domain protein</fullName>
    </recommendedName>
</protein>
<reference evidence="1 2" key="1">
    <citation type="submission" date="2016-07" db="EMBL/GenBank/DDBJ databases">
        <title>Draft genome sequence of Methyloligella halotolerans C2T (VKM B-2706T=CCUG 61687T=DSM 25045T), a halotolerant polyhydroxybutyrate accumulating methylotroph.</title>
        <authorList>
            <person name="Vasilenko O.V."/>
            <person name="Doronina N.V."/>
            <person name="Poroshina M.N."/>
            <person name="Tarlachkov S.V."/>
            <person name="Trotsenko Y.A."/>
        </authorList>
    </citation>
    <scope>NUCLEOTIDE SEQUENCE [LARGE SCALE GENOMIC DNA]</scope>
    <source>
        <strain evidence="1 2">VKM B-2706</strain>
    </source>
</reference>
<evidence type="ECO:0008006" key="3">
    <source>
        <dbReference type="Google" id="ProtNLM"/>
    </source>
</evidence>
<sequence length="234" mass="26057">MTEQPQTQQPDSSRPSEQEIEAAHAIYTPRNLKLYDFIVHGLSNRFAWRCPTRALDDHYRANLSSDHLEAGVGTGFFLERARRPAFDRLTLLDINDSCLAEARRRLGRYSPEILQASLFEPVPVTGPYGSVGLTYVLHCLPGTMGEKLAVVDNLAPAMDADTVLFGATILGESIEPNLPARVLLSAYNKKGVFHNRQDDFASLAEGLHRRFGEVRVWQKGCVALFRAQGYAAVR</sequence>
<dbReference type="Gene3D" id="3.40.50.150">
    <property type="entry name" value="Vaccinia Virus protein VP39"/>
    <property type="match status" value="1"/>
</dbReference>
<accession>A0A1E2RXH8</accession>
<dbReference type="STRING" id="1177755.A7A08_02220"/>
<dbReference type="GO" id="GO:0008168">
    <property type="term" value="F:methyltransferase activity"/>
    <property type="evidence" value="ECO:0007669"/>
    <property type="project" value="InterPro"/>
</dbReference>
<keyword evidence="2" id="KW-1185">Reference proteome</keyword>
<name>A0A1E2RXH8_9HYPH</name>
<dbReference type="RefSeq" id="WP_069095442.1">
    <property type="nucleotide sequence ID" value="NZ_MASI01000005.1"/>
</dbReference>
<evidence type="ECO:0000313" key="2">
    <source>
        <dbReference type="Proteomes" id="UP000095087"/>
    </source>
</evidence>
<dbReference type="OrthoDB" id="507855at2"/>
<comment type="caution">
    <text evidence="1">The sequence shown here is derived from an EMBL/GenBank/DDBJ whole genome shotgun (WGS) entry which is preliminary data.</text>
</comment>
<dbReference type="Proteomes" id="UP000095087">
    <property type="component" value="Unassembled WGS sequence"/>
</dbReference>